<protein>
    <submittedName>
        <fullName evidence="2">Carotenoid biosynthesis protein</fullName>
    </submittedName>
</protein>
<sequence length="235" mass="26808">MPESIQHLPTEAPPTHEAAAAERTVAQRRRLRVAQGILLLFHVTGFLGLGFSEDPSFYLQFVPLNLLLTVGLLLAFQTERSPTFWWFCLVTMAVGFFVEVVGIRTGLLFGFYQYGPTLGTKWLGVPLMIGVNWLMLVYTTGVLARYLPIPDFLRAVVATLLMVGLDACLEPVAVRYDFWQWRFDVIPLQNFKGWFAVSLILQVFFNRTSFEKRNALAPFVFMLQLLFFFGLSLIR</sequence>
<dbReference type="Pfam" id="PF04240">
    <property type="entry name" value="Caroten_synth"/>
    <property type="match status" value="1"/>
</dbReference>
<feature type="transmembrane region" description="Helical" evidence="1">
    <location>
        <begin position="83"/>
        <end position="103"/>
    </location>
</feature>
<evidence type="ECO:0000313" key="3">
    <source>
        <dbReference type="Proteomes" id="UP000515489"/>
    </source>
</evidence>
<dbReference type="EMBL" id="CP060202">
    <property type="protein sequence ID" value="QNH62307.1"/>
    <property type="molecule type" value="Genomic_DNA"/>
</dbReference>
<proteinExistence type="predicted"/>
<dbReference type="PANTHER" id="PTHR39419:SF1">
    <property type="entry name" value="SLL0814 PROTEIN"/>
    <property type="match status" value="1"/>
</dbReference>
<dbReference type="Proteomes" id="UP000515489">
    <property type="component" value="Chromosome"/>
</dbReference>
<dbReference type="AlphaFoldDB" id="A0A7G7W7G4"/>
<dbReference type="KEGG" id="hsk:H4317_00305"/>
<dbReference type="PANTHER" id="PTHR39419">
    <property type="entry name" value="SLL0814 PROTEIN"/>
    <property type="match status" value="1"/>
</dbReference>
<reference evidence="2 3" key="1">
    <citation type="submission" date="2020-08" db="EMBL/GenBank/DDBJ databases">
        <title>Hymenobacter sp. S2-20-2 genome sequencing.</title>
        <authorList>
            <person name="Jin L."/>
        </authorList>
    </citation>
    <scope>NUCLEOTIDE SEQUENCE [LARGE SCALE GENOMIC DNA]</scope>
    <source>
        <strain evidence="2 3">S2-20-2</strain>
    </source>
</reference>
<keyword evidence="1" id="KW-1133">Transmembrane helix</keyword>
<keyword evidence="3" id="KW-1185">Reference proteome</keyword>
<name>A0A7G7W7G4_9BACT</name>
<keyword evidence="1" id="KW-0812">Transmembrane</keyword>
<gene>
    <name evidence="2" type="ORF">H4317_00305</name>
</gene>
<organism evidence="2 3">
    <name type="scientific">Hymenobacter sediminicola</name>
    <dbReference type="NCBI Taxonomy" id="2761579"/>
    <lineage>
        <taxon>Bacteria</taxon>
        <taxon>Pseudomonadati</taxon>
        <taxon>Bacteroidota</taxon>
        <taxon>Cytophagia</taxon>
        <taxon>Cytophagales</taxon>
        <taxon>Hymenobacteraceae</taxon>
        <taxon>Hymenobacter</taxon>
    </lineage>
</organism>
<evidence type="ECO:0000313" key="2">
    <source>
        <dbReference type="EMBL" id="QNH62307.1"/>
    </source>
</evidence>
<evidence type="ECO:0000256" key="1">
    <source>
        <dbReference type="SAM" id="Phobius"/>
    </source>
</evidence>
<dbReference type="RefSeq" id="WP_185888220.1">
    <property type="nucleotide sequence ID" value="NZ_CP060202.1"/>
</dbReference>
<feature type="transmembrane region" description="Helical" evidence="1">
    <location>
        <begin position="57"/>
        <end position="76"/>
    </location>
</feature>
<keyword evidence="1" id="KW-0472">Membrane</keyword>
<dbReference type="InterPro" id="IPR007354">
    <property type="entry name" value="CruF-like"/>
</dbReference>
<feature type="transmembrane region" description="Helical" evidence="1">
    <location>
        <begin position="155"/>
        <end position="174"/>
    </location>
</feature>
<feature type="transmembrane region" description="Helical" evidence="1">
    <location>
        <begin position="216"/>
        <end position="234"/>
    </location>
</feature>
<feature type="transmembrane region" description="Helical" evidence="1">
    <location>
        <begin position="33"/>
        <end position="51"/>
    </location>
</feature>
<feature type="transmembrane region" description="Helical" evidence="1">
    <location>
        <begin position="123"/>
        <end position="143"/>
    </location>
</feature>
<accession>A0A7G7W7G4</accession>